<proteinExistence type="predicted"/>
<feature type="region of interest" description="Disordered" evidence="1">
    <location>
        <begin position="46"/>
        <end position="80"/>
    </location>
</feature>
<feature type="compositionally biased region" description="Basic and acidic residues" evidence="1">
    <location>
        <begin position="66"/>
        <end position="80"/>
    </location>
</feature>
<keyword evidence="4" id="KW-1185">Reference proteome</keyword>
<dbReference type="AlphaFoldDB" id="A0ABD2LGX8"/>
<protein>
    <submittedName>
        <fullName evidence="3">Uncharacterized protein</fullName>
    </submittedName>
</protein>
<feature type="transmembrane region" description="Helical" evidence="2">
    <location>
        <begin position="20"/>
        <end position="38"/>
    </location>
</feature>
<comment type="caution">
    <text evidence="3">The sequence shown here is derived from an EMBL/GenBank/DDBJ whole genome shotgun (WGS) entry which is preliminary data.</text>
</comment>
<evidence type="ECO:0000313" key="3">
    <source>
        <dbReference type="EMBL" id="KAL3113935.1"/>
    </source>
</evidence>
<keyword evidence="2" id="KW-0472">Membrane</keyword>
<keyword evidence="2" id="KW-1133">Transmembrane helix</keyword>
<organism evidence="3 4">
    <name type="scientific">Heterodera trifolii</name>
    <dbReference type="NCBI Taxonomy" id="157864"/>
    <lineage>
        <taxon>Eukaryota</taxon>
        <taxon>Metazoa</taxon>
        <taxon>Ecdysozoa</taxon>
        <taxon>Nematoda</taxon>
        <taxon>Chromadorea</taxon>
        <taxon>Rhabditida</taxon>
        <taxon>Tylenchina</taxon>
        <taxon>Tylenchomorpha</taxon>
        <taxon>Tylenchoidea</taxon>
        <taxon>Heteroderidae</taxon>
        <taxon>Heteroderinae</taxon>
        <taxon>Heterodera</taxon>
    </lineage>
</organism>
<evidence type="ECO:0000256" key="2">
    <source>
        <dbReference type="SAM" id="Phobius"/>
    </source>
</evidence>
<dbReference type="Proteomes" id="UP001620626">
    <property type="component" value="Unassembled WGS sequence"/>
</dbReference>
<accession>A0ABD2LGX8</accession>
<dbReference type="EMBL" id="JBICBT010000430">
    <property type="protein sequence ID" value="KAL3113935.1"/>
    <property type="molecule type" value="Genomic_DNA"/>
</dbReference>
<gene>
    <name evidence="3" type="ORF">niasHT_017885</name>
</gene>
<reference evidence="3 4" key="1">
    <citation type="submission" date="2024-10" db="EMBL/GenBank/DDBJ databases">
        <authorList>
            <person name="Kim D."/>
        </authorList>
    </citation>
    <scope>NUCLEOTIDE SEQUENCE [LARGE SCALE GENOMIC DNA]</scope>
    <source>
        <strain evidence="3">BH-2024</strain>
    </source>
</reference>
<sequence>MTRSEVRPSSIGKIFRFNTGNWHLAFVGQLVALMIALLPHCRPSKIRTQFSRDQRRPSRRAGCSRRTADEQQRRNLHDTL</sequence>
<evidence type="ECO:0000313" key="4">
    <source>
        <dbReference type="Proteomes" id="UP001620626"/>
    </source>
</evidence>
<name>A0ABD2LGX8_9BILA</name>
<keyword evidence="2" id="KW-0812">Transmembrane</keyword>
<evidence type="ECO:0000256" key="1">
    <source>
        <dbReference type="SAM" id="MobiDB-lite"/>
    </source>
</evidence>